<keyword evidence="7" id="KW-0238">DNA-binding</keyword>
<evidence type="ECO:0000313" key="10">
    <source>
        <dbReference type="EMBL" id="KYN09973.1"/>
    </source>
</evidence>
<dbReference type="EMBL" id="KQ981062">
    <property type="protein sequence ID" value="KYN09973.1"/>
    <property type="molecule type" value="Genomic_DNA"/>
</dbReference>
<dbReference type="InterPro" id="IPR004868">
    <property type="entry name" value="DNA-dir_DNA_pol_B_mt/vir"/>
</dbReference>
<dbReference type="Pfam" id="PF03175">
    <property type="entry name" value="DNA_pol_B_2"/>
    <property type="match status" value="1"/>
</dbReference>
<protein>
    <recommendedName>
        <fullName evidence="2">DNA-directed DNA polymerase</fullName>
        <ecNumber evidence="2">2.7.7.7</ecNumber>
    </recommendedName>
</protein>
<dbReference type="InterPro" id="IPR043502">
    <property type="entry name" value="DNA/RNA_pol_sf"/>
</dbReference>
<dbReference type="EC" id="2.7.7.7" evidence="2"/>
<evidence type="ECO:0000256" key="2">
    <source>
        <dbReference type="ARBA" id="ARBA00012417"/>
    </source>
</evidence>
<dbReference type="InterPro" id="IPR044925">
    <property type="entry name" value="His-Me_finger_sf"/>
</dbReference>
<evidence type="ECO:0000256" key="4">
    <source>
        <dbReference type="ARBA" id="ARBA00022695"/>
    </source>
</evidence>
<organism evidence="10 11">
    <name type="scientific">Trachymyrmex cornetzi</name>
    <dbReference type="NCBI Taxonomy" id="471704"/>
    <lineage>
        <taxon>Eukaryota</taxon>
        <taxon>Metazoa</taxon>
        <taxon>Ecdysozoa</taxon>
        <taxon>Arthropoda</taxon>
        <taxon>Hexapoda</taxon>
        <taxon>Insecta</taxon>
        <taxon>Pterygota</taxon>
        <taxon>Neoptera</taxon>
        <taxon>Endopterygota</taxon>
        <taxon>Hymenoptera</taxon>
        <taxon>Apocrita</taxon>
        <taxon>Aculeata</taxon>
        <taxon>Formicoidea</taxon>
        <taxon>Formicidae</taxon>
        <taxon>Myrmicinae</taxon>
        <taxon>Trachymyrmex</taxon>
    </lineage>
</organism>
<evidence type="ECO:0000313" key="11">
    <source>
        <dbReference type="Proteomes" id="UP000078492"/>
    </source>
</evidence>
<evidence type="ECO:0000256" key="6">
    <source>
        <dbReference type="ARBA" id="ARBA00022932"/>
    </source>
</evidence>
<evidence type="ECO:0000256" key="8">
    <source>
        <dbReference type="ARBA" id="ARBA00049244"/>
    </source>
</evidence>
<accession>A0A151IT31</accession>
<evidence type="ECO:0000259" key="9">
    <source>
        <dbReference type="Pfam" id="PF03175"/>
    </source>
</evidence>
<evidence type="ECO:0000256" key="3">
    <source>
        <dbReference type="ARBA" id="ARBA00022679"/>
    </source>
</evidence>
<dbReference type="GO" id="GO:0006260">
    <property type="term" value="P:DNA replication"/>
    <property type="evidence" value="ECO:0007669"/>
    <property type="project" value="UniProtKB-KW"/>
</dbReference>
<comment type="catalytic activity">
    <reaction evidence="8">
        <text>DNA(n) + a 2'-deoxyribonucleoside 5'-triphosphate = DNA(n+1) + diphosphate</text>
        <dbReference type="Rhea" id="RHEA:22508"/>
        <dbReference type="Rhea" id="RHEA-COMP:17339"/>
        <dbReference type="Rhea" id="RHEA-COMP:17340"/>
        <dbReference type="ChEBI" id="CHEBI:33019"/>
        <dbReference type="ChEBI" id="CHEBI:61560"/>
        <dbReference type="ChEBI" id="CHEBI:173112"/>
        <dbReference type="EC" id="2.7.7.7"/>
    </reaction>
</comment>
<name>A0A151IT31_9HYME</name>
<dbReference type="Proteomes" id="UP000078492">
    <property type="component" value="Unassembled WGS sequence"/>
</dbReference>
<evidence type="ECO:0000256" key="5">
    <source>
        <dbReference type="ARBA" id="ARBA00022705"/>
    </source>
</evidence>
<gene>
    <name evidence="10" type="ORF">ALC57_17911</name>
</gene>
<dbReference type="AlphaFoldDB" id="A0A151IT31"/>
<dbReference type="STRING" id="471704.A0A151IT31"/>
<proteinExistence type="inferred from homology"/>
<dbReference type="PANTHER" id="PTHR31511">
    <property type="entry name" value="PROTEIN CBG23764"/>
    <property type="match status" value="1"/>
</dbReference>
<dbReference type="PANTHER" id="PTHR31511:SF12">
    <property type="entry name" value="RHO TERMINATION FACTOR N-TERMINAL DOMAIN-CONTAINING PROTEIN"/>
    <property type="match status" value="1"/>
</dbReference>
<keyword evidence="3" id="KW-0808">Transferase</keyword>
<keyword evidence="6" id="KW-0239">DNA-directed DNA polymerase</keyword>
<reference evidence="10 11" key="1">
    <citation type="submission" date="2015-09" db="EMBL/GenBank/DDBJ databases">
        <title>Trachymyrmex cornetzi WGS genome.</title>
        <authorList>
            <person name="Nygaard S."/>
            <person name="Hu H."/>
            <person name="Boomsma J."/>
            <person name="Zhang G."/>
        </authorList>
    </citation>
    <scope>NUCLEOTIDE SEQUENCE [LARGE SCALE GENOMIC DNA]</scope>
    <source>
        <strain evidence="10">Tcor2-1</strain>
        <tissue evidence="10">Whole body</tissue>
    </source>
</reference>
<dbReference type="SUPFAM" id="SSF54060">
    <property type="entry name" value="His-Me finger endonucleases"/>
    <property type="match status" value="1"/>
</dbReference>
<dbReference type="GO" id="GO:0003887">
    <property type="term" value="F:DNA-directed DNA polymerase activity"/>
    <property type="evidence" value="ECO:0007669"/>
    <property type="project" value="UniProtKB-KW"/>
</dbReference>
<sequence>MDKEVEDLFNRATSIDTVDIYQVWEQKCDECLDFLRETCRNSKRQRTSTGVVNASIARVARLEGLRNVLRQRFGHVGSGRVESQKSGFSWLEIETAFNNRVLTGVVLNSSYIEPRQFLDDVRDIVIDRIRDNLQKHNCLKVNTIFNGEFVADAKRSAKSITTKNYELFNTSDLREWYDEHVTDDILAALEEFQERDSGWALSRILNLIVNVNKYNPMHAGCWVELLREIMLKKAVINVRSMDNACFAWSVVAALYPAEKHVNRKSSYPDYTTVLKLDDFKFPVTLKQITKFEFLNDISINVFTERERDGKKRGDGNEIVPLRLTKEKKEKHVNLLYLQDSRRNDENVIGHFTWIKNLSRLIGSQLSKSTKKKHLCDRCLHYFPTSEKLSLHVVDCTTTNECAIILPNENDKWLSFRGHNKKERLLFVYADLEFILAKKTTDENMSRFTYQHHKVFSVGYYVRCVYDETMSIYKSYRGEDCVSWFVKELYDLAHRAKMIFDKNMAMAEFTSNVEWEQFRNATHCHICERPFEEGDLRVRDRCHLTGRYRGPAHSRCNLQYYDTYVIPVFFHNLAGYDAHFIIKDIANNSFVGRVDLLPIMKEKYISFTKHVPGYRWDAMLKYTGIRFELLTDIDMVMFVERGVGGGLSQCSHRYAQANNKYNVSSYDPSESSTYLMYFDVNNLYGWAMSESLPYGEFQWVDDIERFDVMSVLSDSVIGYILEVDFAYPQSVHDAHVDLPFCPTRERPPGKRNVKLLATLYNKERYVVYYGNLQQCIHHGLHITKIYRILQFAQSPWLRGYIELNTRFRMLANNEFEKNLYKLMNNAVFGKTMENVRDHVDVRLITRWDGRYDAEAMIAKPNFHSRSIFSENLVAVEMRQLEVKMNKPIYVGMCILEIAKLRLYEFHYEYIIPLYRDTCKILYTDTDSLIYLLEAKMYALRVIGKSDTKRIKGVKKNVVAKTITFDDYVRCLNDVMVQSRRQSCIRSTLHEVYTVSELKLALSPYDDKRYVVPESVTTLPWGHYKIPL</sequence>
<evidence type="ECO:0000256" key="7">
    <source>
        <dbReference type="ARBA" id="ARBA00023125"/>
    </source>
</evidence>
<keyword evidence="11" id="KW-1185">Reference proteome</keyword>
<feature type="domain" description="DNA-directed DNA polymerase family B mitochondria/virus" evidence="9">
    <location>
        <begin position="672"/>
        <end position="902"/>
    </location>
</feature>
<comment type="similarity">
    <text evidence="1">Belongs to the DNA polymerase type-B family.</text>
</comment>
<dbReference type="SUPFAM" id="SSF56672">
    <property type="entry name" value="DNA/RNA polymerases"/>
    <property type="match status" value="1"/>
</dbReference>
<dbReference type="GO" id="GO:0000166">
    <property type="term" value="F:nucleotide binding"/>
    <property type="evidence" value="ECO:0007669"/>
    <property type="project" value="InterPro"/>
</dbReference>
<keyword evidence="5" id="KW-0235">DNA replication</keyword>
<dbReference type="GO" id="GO:0003677">
    <property type="term" value="F:DNA binding"/>
    <property type="evidence" value="ECO:0007669"/>
    <property type="project" value="UniProtKB-KW"/>
</dbReference>
<evidence type="ECO:0000256" key="1">
    <source>
        <dbReference type="ARBA" id="ARBA00005755"/>
    </source>
</evidence>
<keyword evidence="4" id="KW-0548">Nucleotidyltransferase</keyword>